<dbReference type="EMBL" id="GGEC01065224">
    <property type="protein sequence ID" value="MBX45708.1"/>
    <property type="molecule type" value="Transcribed_RNA"/>
</dbReference>
<feature type="region of interest" description="Disordered" evidence="1">
    <location>
        <begin position="1"/>
        <end position="41"/>
    </location>
</feature>
<evidence type="ECO:0000313" key="2">
    <source>
        <dbReference type="EMBL" id="MBX45708.1"/>
    </source>
</evidence>
<name>A0A2P2NT81_RHIMU</name>
<sequence length="41" mass="4633">MLQQAPTGTTKSSPLWIESSSQRPTLTHSEKTQEDRQRSGF</sequence>
<feature type="compositionally biased region" description="Basic and acidic residues" evidence="1">
    <location>
        <begin position="28"/>
        <end position="41"/>
    </location>
</feature>
<organism evidence="2">
    <name type="scientific">Rhizophora mucronata</name>
    <name type="common">Asiatic mangrove</name>
    <dbReference type="NCBI Taxonomy" id="61149"/>
    <lineage>
        <taxon>Eukaryota</taxon>
        <taxon>Viridiplantae</taxon>
        <taxon>Streptophyta</taxon>
        <taxon>Embryophyta</taxon>
        <taxon>Tracheophyta</taxon>
        <taxon>Spermatophyta</taxon>
        <taxon>Magnoliopsida</taxon>
        <taxon>eudicotyledons</taxon>
        <taxon>Gunneridae</taxon>
        <taxon>Pentapetalae</taxon>
        <taxon>rosids</taxon>
        <taxon>fabids</taxon>
        <taxon>Malpighiales</taxon>
        <taxon>Rhizophoraceae</taxon>
        <taxon>Rhizophora</taxon>
    </lineage>
</organism>
<dbReference type="AlphaFoldDB" id="A0A2P2NT81"/>
<protein>
    <submittedName>
        <fullName evidence="2">Uncharacterized protein</fullName>
    </submittedName>
</protein>
<reference evidence="2" key="1">
    <citation type="submission" date="2018-02" db="EMBL/GenBank/DDBJ databases">
        <title>Rhizophora mucronata_Transcriptome.</title>
        <authorList>
            <person name="Meera S.P."/>
            <person name="Sreeshan A."/>
            <person name="Augustine A."/>
        </authorList>
    </citation>
    <scope>NUCLEOTIDE SEQUENCE</scope>
    <source>
        <tissue evidence="2">Leaf</tissue>
    </source>
</reference>
<feature type="compositionally biased region" description="Polar residues" evidence="1">
    <location>
        <begin position="1"/>
        <end position="27"/>
    </location>
</feature>
<accession>A0A2P2NT81</accession>
<proteinExistence type="predicted"/>
<evidence type="ECO:0000256" key="1">
    <source>
        <dbReference type="SAM" id="MobiDB-lite"/>
    </source>
</evidence>